<evidence type="ECO:0000256" key="3">
    <source>
        <dbReference type="PIRSR" id="PIRSR610347-3"/>
    </source>
</evidence>
<evidence type="ECO:0000256" key="1">
    <source>
        <dbReference type="PIRSR" id="PIRSR610347-1"/>
    </source>
</evidence>
<reference evidence="5 6" key="1">
    <citation type="journal article" date="2018" name="Nat. Ecol. Evol.">
        <title>Pezizomycetes genomes reveal the molecular basis of ectomycorrhizal truffle lifestyle.</title>
        <authorList>
            <person name="Murat C."/>
            <person name="Payen T."/>
            <person name="Noel B."/>
            <person name="Kuo A."/>
            <person name="Morin E."/>
            <person name="Chen J."/>
            <person name="Kohler A."/>
            <person name="Krizsan K."/>
            <person name="Balestrini R."/>
            <person name="Da Silva C."/>
            <person name="Montanini B."/>
            <person name="Hainaut M."/>
            <person name="Levati E."/>
            <person name="Barry K.W."/>
            <person name="Belfiori B."/>
            <person name="Cichocki N."/>
            <person name="Clum A."/>
            <person name="Dockter R.B."/>
            <person name="Fauchery L."/>
            <person name="Guy J."/>
            <person name="Iotti M."/>
            <person name="Le Tacon F."/>
            <person name="Lindquist E.A."/>
            <person name="Lipzen A."/>
            <person name="Malagnac F."/>
            <person name="Mello A."/>
            <person name="Molinier V."/>
            <person name="Miyauchi S."/>
            <person name="Poulain J."/>
            <person name="Riccioni C."/>
            <person name="Rubini A."/>
            <person name="Sitrit Y."/>
            <person name="Splivallo R."/>
            <person name="Traeger S."/>
            <person name="Wang M."/>
            <person name="Zifcakova L."/>
            <person name="Wipf D."/>
            <person name="Zambonelli A."/>
            <person name="Paolocci F."/>
            <person name="Nowrousian M."/>
            <person name="Ottonello S."/>
            <person name="Baldrian P."/>
            <person name="Spatafora J.W."/>
            <person name="Henrissat B."/>
            <person name="Nagy L.G."/>
            <person name="Aury J.M."/>
            <person name="Wincker P."/>
            <person name="Grigoriev I.V."/>
            <person name="Bonfante P."/>
            <person name="Martin F.M."/>
        </authorList>
    </citation>
    <scope>NUCLEOTIDE SEQUENCE [LARGE SCALE GENOMIC DNA]</scope>
    <source>
        <strain evidence="5 6">ATCC MYA-4762</strain>
    </source>
</reference>
<organism evidence="5 6">
    <name type="scientific">Terfezia boudieri ATCC MYA-4762</name>
    <dbReference type="NCBI Taxonomy" id="1051890"/>
    <lineage>
        <taxon>Eukaryota</taxon>
        <taxon>Fungi</taxon>
        <taxon>Dikarya</taxon>
        <taxon>Ascomycota</taxon>
        <taxon>Pezizomycotina</taxon>
        <taxon>Pezizomycetes</taxon>
        <taxon>Pezizales</taxon>
        <taxon>Pezizaceae</taxon>
        <taxon>Terfezia</taxon>
    </lineage>
</organism>
<dbReference type="AlphaFoldDB" id="A0A3N4L6M2"/>
<dbReference type="InterPro" id="IPR010347">
    <property type="entry name" value="Tdp1"/>
</dbReference>
<feature type="region of interest" description="Disordered" evidence="4">
    <location>
        <begin position="471"/>
        <end position="504"/>
    </location>
</feature>
<dbReference type="InParanoid" id="A0A3N4L6M2"/>
<protein>
    <submittedName>
        <fullName evidence="5">Phospholipase D/nuclease</fullName>
    </submittedName>
</protein>
<feature type="compositionally biased region" description="Basic and acidic residues" evidence="4">
    <location>
        <begin position="653"/>
        <end position="667"/>
    </location>
</feature>
<dbReference type="SUPFAM" id="SSF56024">
    <property type="entry name" value="Phospholipase D/nuclease"/>
    <property type="match status" value="2"/>
</dbReference>
<feature type="region of interest" description="Disordered" evidence="4">
    <location>
        <begin position="120"/>
        <end position="188"/>
    </location>
</feature>
<feature type="binding site" evidence="2">
    <location>
        <position position="311"/>
    </location>
    <ligand>
        <name>substrate</name>
    </ligand>
</feature>
<dbReference type="OrthoDB" id="47785at2759"/>
<dbReference type="GO" id="GO:0006281">
    <property type="term" value="P:DNA repair"/>
    <property type="evidence" value="ECO:0007669"/>
    <property type="project" value="InterPro"/>
</dbReference>
<dbReference type="PANTHER" id="PTHR12415:SF4">
    <property type="entry name" value="TYROSYL-DNA PHOSPHODIESTERASE DOMAIN-CONTAINING PROTEIN"/>
    <property type="match status" value="1"/>
</dbReference>
<dbReference type="STRING" id="1051890.A0A3N4L6M2"/>
<dbReference type="GO" id="GO:0003690">
    <property type="term" value="F:double-stranded DNA binding"/>
    <property type="evidence" value="ECO:0007669"/>
    <property type="project" value="TreeGrafter"/>
</dbReference>
<feature type="compositionally biased region" description="Low complexity" evidence="4">
    <location>
        <begin position="129"/>
        <end position="140"/>
    </location>
</feature>
<feature type="binding site" evidence="2">
    <location>
        <position position="573"/>
    </location>
    <ligand>
        <name>substrate</name>
    </ligand>
</feature>
<feature type="region of interest" description="Disordered" evidence="4">
    <location>
        <begin position="640"/>
        <end position="667"/>
    </location>
</feature>
<name>A0A3N4L6M2_9PEZI</name>
<dbReference type="Proteomes" id="UP000267821">
    <property type="component" value="Unassembled WGS sequence"/>
</dbReference>
<sequence length="702" mass="77582">MGPSGIKMGLARFTAMSLQPTPPSHEQEVICLDSDGEDDVQHTAGPSRASSVKSPAQLQLLTRPVSPPLPQNRKNTNSVQGFPVAGLSADDRIKLEKERIARVKERAVNVPANPVRVVKSVKRGLDETGSPGRSSGAGRPIKTQRTEEVPPRSFYGGDSSSWSESPDSGCGTLGFKKSEPEKAEPVGPRVRLGSEIRSWATLDEDEDGIVLYPDGVVKKTYLEGVERKGDDITIEEVLQKDTLTMAVLSAYQWDTTWIMDKLNVRDTGLILVMQAKEREEKERLKKMFSVLSGVTLVFPDMSGQINCMHSKLMLLFHEDYLRIVVPTANLVKFDWGGHNGIMENTVFLIDLPRTSRDQERLKESELTYFAKELIYFCKKKGYPDNILDALHRIDYSKTAHLTFVHSIGGSHTGDEWKRTGYPGLAAAVRALGLQSGKGLMVDYVTSSVGALNKVFLTNMYRAVMGDNGLKELQSRGKKPAQSNRLTFTARASHPSSSKDDNEPANVELTWESDISDKFNVYFPTHDTVAQSKGGTGAGGTVCFQRKWWDAPTFPKEVMRDCVSTRAKVLMHNKLLFARPAREIKTKNGVVDAYAYVGSANLSESAWGKLVMDKTSKSPKLNVKNWECGVLIPVSASASKSEEFGGAGEGRALGGERFKDDTPQEERNKPLGMEVFTETMPVPMEVPGRRIAQGRKPWFYIEA</sequence>
<gene>
    <name evidence="5" type="ORF">L211DRAFT_815420</name>
</gene>
<evidence type="ECO:0000256" key="4">
    <source>
        <dbReference type="SAM" id="MobiDB-lite"/>
    </source>
</evidence>
<feature type="active site" description="Proton donor/acceptor" evidence="1">
    <location>
        <position position="571"/>
    </location>
</feature>
<keyword evidence="6" id="KW-1185">Reference proteome</keyword>
<proteinExistence type="predicted"/>
<dbReference type="GO" id="GO:0005634">
    <property type="term" value="C:nucleus"/>
    <property type="evidence" value="ECO:0007669"/>
    <property type="project" value="InterPro"/>
</dbReference>
<dbReference type="GO" id="GO:0003697">
    <property type="term" value="F:single-stranded DNA binding"/>
    <property type="evidence" value="ECO:0007669"/>
    <property type="project" value="TreeGrafter"/>
</dbReference>
<accession>A0A3N4L6M2</accession>
<feature type="active site" description="Nucleophile" evidence="1">
    <location>
        <position position="309"/>
    </location>
</feature>
<feature type="compositionally biased region" description="Polar residues" evidence="4">
    <location>
        <begin position="48"/>
        <end position="60"/>
    </location>
</feature>
<dbReference type="EMBL" id="ML121623">
    <property type="protein sequence ID" value="RPB18537.1"/>
    <property type="molecule type" value="Genomic_DNA"/>
</dbReference>
<dbReference type="PANTHER" id="PTHR12415">
    <property type="entry name" value="TYROSYL-DNA PHOSPHODIESTERASE 1"/>
    <property type="match status" value="1"/>
</dbReference>
<feature type="compositionally biased region" description="Low complexity" evidence="4">
    <location>
        <begin position="153"/>
        <end position="170"/>
    </location>
</feature>
<feature type="region of interest" description="Disordered" evidence="4">
    <location>
        <begin position="33"/>
        <end position="83"/>
    </location>
</feature>
<dbReference type="CDD" id="cd09122">
    <property type="entry name" value="PLDc_Tdp1_1"/>
    <property type="match status" value="1"/>
</dbReference>
<evidence type="ECO:0000313" key="5">
    <source>
        <dbReference type="EMBL" id="RPB18537.1"/>
    </source>
</evidence>
<feature type="site" description="Interaction with DNA" evidence="3">
    <location>
        <position position="602"/>
    </location>
</feature>
<dbReference type="Gene3D" id="3.30.870.10">
    <property type="entry name" value="Endonuclease Chain A"/>
    <property type="match status" value="2"/>
</dbReference>
<evidence type="ECO:0000256" key="2">
    <source>
        <dbReference type="PIRSR" id="PIRSR610347-2"/>
    </source>
</evidence>
<evidence type="ECO:0000313" key="6">
    <source>
        <dbReference type="Proteomes" id="UP000267821"/>
    </source>
</evidence>
<dbReference type="Pfam" id="PF06087">
    <property type="entry name" value="Tyr-DNA_phospho"/>
    <property type="match status" value="1"/>
</dbReference>
<dbReference type="GO" id="GO:0017005">
    <property type="term" value="F:3'-tyrosyl-DNA phosphodiesterase activity"/>
    <property type="evidence" value="ECO:0007669"/>
    <property type="project" value="TreeGrafter"/>
</dbReference>